<comment type="caution">
    <text evidence="2">The sequence shown here is derived from an EMBL/GenBank/DDBJ whole genome shotgun (WGS) entry which is preliminary data.</text>
</comment>
<keyword evidence="1" id="KW-0812">Transmembrane</keyword>
<name>A0AAV4N0K1_CAEEX</name>
<evidence type="ECO:0000313" key="2">
    <source>
        <dbReference type="EMBL" id="GIX78322.1"/>
    </source>
</evidence>
<dbReference type="EMBL" id="BPLR01002834">
    <property type="protein sequence ID" value="GIX78322.1"/>
    <property type="molecule type" value="Genomic_DNA"/>
</dbReference>
<feature type="transmembrane region" description="Helical" evidence="1">
    <location>
        <begin position="108"/>
        <end position="132"/>
    </location>
</feature>
<evidence type="ECO:0000256" key="1">
    <source>
        <dbReference type="SAM" id="Phobius"/>
    </source>
</evidence>
<dbReference type="Proteomes" id="UP001054945">
    <property type="component" value="Unassembled WGS sequence"/>
</dbReference>
<protein>
    <submittedName>
        <fullName evidence="2">Uncharacterized protein</fullName>
    </submittedName>
</protein>
<organism evidence="2 3">
    <name type="scientific">Caerostris extrusa</name>
    <name type="common">Bark spider</name>
    <name type="synonym">Caerostris bankana</name>
    <dbReference type="NCBI Taxonomy" id="172846"/>
    <lineage>
        <taxon>Eukaryota</taxon>
        <taxon>Metazoa</taxon>
        <taxon>Ecdysozoa</taxon>
        <taxon>Arthropoda</taxon>
        <taxon>Chelicerata</taxon>
        <taxon>Arachnida</taxon>
        <taxon>Araneae</taxon>
        <taxon>Araneomorphae</taxon>
        <taxon>Entelegynae</taxon>
        <taxon>Araneoidea</taxon>
        <taxon>Araneidae</taxon>
        <taxon>Caerostris</taxon>
    </lineage>
</organism>
<dbReference type="AlphaFoldDB" id="A0AAV4N0K1"/>
<keyword evidence="1" id="KW-0472">Membrane</keyword>
<keyword evidence="3" id="KW-1185">Reference proteome</keyword>
<reference evidence="2 3" key="1">
    <citation type="submission" date="2021-06" db="EMBL/GenBank/DDBJ databases">
        <title>Caerostris extrusa draft genome.</title>
        <authorList>
            <person name="Kono N."/>
            <person name="Arakawa K."/>
        </authorList>
    </citation>
    <scope>NUCLEOTIDE SEQUENCE [LARGE SCALE GENOMIC DNA]</scope>
</reference>
<accession>A0AAV4N0K1</accession>
<proteinExistence type="predicted"/>
<gene>
    <name evidence="2" type="ORF">CEXT_48271</name>
</gene>
<keyword evidence="1" id="KW-1133">Transmembrane helix</keyword>
<sequence length="142" mass="15890">MKSNTEIEAEFRSEECRISPSSPFEIASLVENRYPGPHIHHGHVTVINIIKQLCAPPLRSRAPAKKKAAAPIELCGGPSAHRTKKSVPKCQAVFLRDADSLGDDEKRILFFFPLAGIRIFPALFLLESGWCLGVHREMKFRI</sequence>
<evidence type="ECO:0000313" key="3">
    <source>
        <dbReference type="Proteomes" id="UP001054945"/>
    </source>
</evidence>